<organism evidence="1 2">
    <name type="scientific">Rhodovulum sulfidophilum</name>
    <name type="common">Rhodobacter sulfidophilus</name>
    <dbReference type="NCBI Taxonomy" id="35806"/>
    <lineage>
        <taxon>Bacteria</taxon>
        <taxon>Pseudomonadati</taxon>
        <taxon>Pseudomonadota</taxon>
        <taxon>Alphaproteobacteria</taxon>
        <taxon>Rhodobacterales</taxon>
        <taxon>Paracoccaceae</taxon>
        <taxon>Rhodovulum</taxon>
    </lineage>
</organism>
<accession>A0A0D6AZX7</accession>
<gene>
    <name evidence="1" type="ORF">NHU_01137</name>
</gene>
<evidence type="ECO:0000313" key="2">
    <source>
        <dbReference type="Proteomes" id="UP000064912"/>
    </source>
</evidence>
<dbReference type="Proteomes" id="UP000064912">
    <property type="component" value="Chromosome"/>
</dbReference>
<name>A0A0D6AZX7_RHOSU</name>
<dbReference type="EMBL" id="AP014800">
    <property type="protein sequence ID" value="BAQ68301.1"/>
    <property type="molecule type" value="Genomic_DNA"/>
</dbReference>
<dbReference type="PATRIC" id="fig|35806.4.peg.1169"/>
<reference evidence="1 2" key="1">
    <citation type="submission" date="2015-02" db="EMBL/GenBank/DDBJ databases">
        <title>Genome sequene of Rhodovulum sulfidophilum DSM 2351.</title>
        <authorList>
            <person name="Nagao N."/>
        </authorList>
    </citation>
    <scope>NUCLEOTIDE SEQUENCE [LARGE SCALE GENOMIC DNA]</scope>
    <source>
        <strain evidence="1 2">DSM 2351</strain>
    </source>
</reference>
<evidence type="ECO:0000313" key="1">
    <source>
        <dbReference type="EMBL" id="BAQ68301.1"/>
    </source>
</evidence>
<proteinExistence type="predicted"/>
<dbReference type="KEGG" id="rsu:NHU_01137"/>
<protein>
    <submittedName>
        <fullName evidence="1">Calpain-3</fullName>
    </submittedName>
</protein>
<dbReference type="AlphaFoldDB" id="A0A0D6AZX7"/>
<sequence>MRAKQAPGAIMTYVRSFDPEASNTLQRMLSDRIGTVETAAEPTGREAQRTARLFNRFEGTL</sequence>